<dbReference type="GO" id="GO:0016405">
    <property type="term" value="F:CoA-ligase activity"/>
    <property type="evidence" value="ECO:0007669"/>
    <property type="project" value="TreeGrafter"/>
</dbReference>
<feature type="domain" description="AMP-dependent synthetase/ligase" evidence="1">
    <location>
        <begin position="53"/>
        <end position="417"/>
    </location>
</feature>
<reference evidence="3 4" key="1">
    <citation type="submission" date="2019-03" db="EMBL/GenBank/DDBJ databases">
        <title>Genome sequence of Sphingomonas sp. 17J27-24.</title>
        <authorList>
            <person name="Kim M."/>
            <person name="Maeng S."/>
            <person name="Sathiyaraj S."/>
        </authorList>
    </citation>
    <scope>NUCLEOTIDE SEQUENCE [LARGE SCALE GENOMIC DNA]</scope>
    <source>
        <strain evidence="3 4">17J27-24</strain>
    </source>
</reference>
<dbReference type="Pfam" id="PF00501">
    <property type="entry name" value="AMP-binding"/>
    <property type="match status" value="1"/>
</dbReference>
<dbReference type="Gene3D" id="3.40.50.12780">
    <property type="entry name" value="N-terminal domain of ligase-like"/>
    <property type="match status" value="1"/>
</dbReference>
<keyword evidence="4" id="KW-1185">Reference proteome</keyword>
<dbReference type="AlphaFoldDB" id="A0A4Y8ZUZ3"/>
<dbReference type="InterPro" id="IPR042099">
    <property type="entry name" value="ANL_N_sf"/>
</dbReference>
<dbReference type="PANTHER" id="PTHR24096:SF393">
    <property type="entry name" value="LIGASE, PUTATIVE-RELATED"/>
    <property type="match status" value="1"/>
</dbReference>
<dbReference type="Pfam" id="PF13193">
    <property type="entry name" value="AMP-binding_C"/>
    <property type="match status" value="1"/>
</dbReference>
<dbReference type="InterPro" id="IPR025110">
    <property type="entry name" value="AMP-bd_C"/>
</dbReference>
<dbReference type="EMBL" id="SPDV01000003">
    <property type="protein sequence ID" value="TFI59838.1"/>
    <property type="molecule type" value="Genomic_DNA"/>
</dbReference>
<dbReference type="GO" id="GO:0019748">
    <property type="term" value="P:secondary metabolic process"/>
    <property type="evidence" value="ECO:0007669"/>
    <property type="project" value="TreeGrafter"/>
</dbReference>
<dbReference type="RefSeq" id="WP_135083607.1">
    <property type="nucleotide sequence ID" value="NZ_SPDV01000003.1"/>
</dbReference>
<evidence type="ECO:0000259" key="2">
    <source>
        <dbReference type="Pfam" id="PF13193"/>
    </source>
</evidence>
<accession>A0A4Y8ZUZ3</accession>
<gene>
    <name evidence="3" type="ORF">E2493_03125</name>
</gene>
<evidence type="ECO:0000313" key="3">
    <source>
        <dbReference type="EMBL" id="TFI59838.1"/>
    </source>
</evidence>
<dbReference type="Proteomes" id="UP000298213">
    <property type="component" value="Unassembled WGS sequence"/>
</dbReference>
<dbReference type="InterPro" id="IPR020845">
    <property type="entry name" value="AMP-binding_CS"/>
</dbReference>
<feature type="domain" description="AMP-binding enzyme C-terminal" evidence="2">
    <location>
        <begin position="468"/>
        <end position="544"/>
    </location>
</feature>
<dbReference type="SUPFAM" id="SSF56801">
    <property type="entry name" value="Acetyl-CoA synthetase-like"/>
    <property type="match status" value="1"/>
</dbReference>
<dbReference type="Gene3D" id="3.30.300.30">
    <property type="match status" value="1"/>
</dbReference>
<proteinExistence type="predicted"/>
<dbReference type="PANTHER" id="PTHR24096">
    <property type="entry name" value="LONG-CHAIN-FATTY-ACID--COA LIGASE"/>
    <property type="match status" value="1"/>
</dbReference>
<sequence length="559" mass="60340">MPSELDRKFDAVLAAVTGPGGRVTLGKDAEGRTIVTNLPPTLPGLFDIFCMLHGATTAVIADGERLTFAEVNAEATRLAKALVGGWGIAKGDRVAIAMRNCPAWIVSYIAVVKAGGIATLVNGWWQPDELRHGIALAEPRLVLADAPRAQRLQATGLSVETVTLPIERPVGEAIAPLLARGGDEAELPVVSEEDDATILFTSGSTGLAKGALSTHRAVTTGVYTYGMSLMTLLGIMESEGRPPANPPRTLVNVPLFHVTGEVPVLLNSFVIGRGMVLMSKWDPGEALRLIQDEKVTYFVGVPTMSLELMQHPDRDKYDLSTLTDIAAGGAARPVAHVKRLQEAFRTAQPALGYGLTETNAVGCGNFWQNYADKPASTGRPHRPMVEMAILGEGNRHLPRGETGEIAIRSAANIRGYWRDPESTAAAFTADGYLKTGDVGYLDEDDYLFIVDRKKDIIIRGGENISCQEVEAAIYSHPSISEASVFGMPDERLGEVPAAVIYCEDDRCLDQEGVTEFLKDRLSAFKLPARVWVHHEPLPKLGTGKIDKKVLRERYQAQAG</sequence>
<comment type="caution">
    <text evidence="3">The sequence shown here is derived from an EMBL/GenBank/DDBJ whole genome shotgun (WGS) entry which is preliminary data.</text>
</comment>
<dbReference type="OrthoDB" id="9803968at2"/>
<name>A0A4Y8ZUZ3_9SPHN</name>
<dbReference type="PROSITE" id="PS00455">
    <property type="entry name" value="AMP_BINDING"/>
    <property type="match status" value="1"/>
</dbReference>
<evidence type="ECO:0000313" key="4">
    <source>
        <dbReference type="Proteomes" id="UP000298213"/>
    </source>
</evidence>
<organism evidence="3 4">
    <name type="scientific">Sphingomonas parva</name>
    <dbReference type="NCBI Taxonomy" id="2555898"/>
    <lineage>
        <taxon>Bacteria</taxon>
        <taxon>Pseudomonadati</taxon>
        <taxon>Pseudomonadota</taxon>
        <taxon>Alphaproteobacteria</taxon>
        <taxon>Sphingomonadales</taxon>
        <taxon>Sphingomonadaceae</taxon>
        <taxon>Sphingomonas</taxon>
    </lineage>
</organism>
<dbReference type="InterPro" id="IPR000873">
    <property type="entry name" value="AMP-dep_synth/lig_dom"/>
</dbReference>
<evidence type="ECO:0000259" key="1">
    <source>
        <dbReference type="Pfam" id="PF00501"/>
    </source>
</evidence>
<dbReference type="InterPro" id="IPR045851">
    <property type="entry name" value="AMP-bd_C_sf"/>
</dbReference>
<protein>
    <submittedName>
        <fullName evidence="3">AMP-dependent synthetase</fullName>
    </submittedName>
</protein>